<dbReference type="InterPro" id="IPR011993">
    <property type="entry name" value="PH-like_dom_sf"/>
</dbReference>
<feature type="compositionally biased region" description="Basic and acidic residues" evidence="1">
    <location>
        <begin position="1259"/>
        <end position="1273"/>
    </location>
</feature>
<name>A0A7S3JSC5_9STRA</name>
<dbReference type="InterPro" id="IPR001849">
    <property type="entry name" value="PH_domain"/>
</dbReference>
<feature type="compositionally biased region" description="Acidic residues" evidence="1">
    <location>
        <begin position="1274"/>
        <end position="1284"/>
    </location>
</feature>
<dbReference type="Gene3D" id="2.30.29.30">
    <property type="entry name" value="Pleckstrin-homology domain (PH domain)/Phosphotyrosine-binding domain (PTB)"/>
    <property type="match status" value="1"/>
</dbReference>
<dbReference type="SMART" id="SM00233">
    <property type="entry name" value="PH"/>
    <property type="match status" value="2"/>
</dbReference>
<feature type="compositionally biased region" description="Low complexity" evidence="1">
    <location>
        <begin position="932"/>
        <end position="945"/>
    </location>
</feature>
<accession>A0A7S3JSC5</accession>
<evidence type="ECO:0000259" key="3">
    <source>
        <dbReference type="PROSITE" id="PS50003"/>
    </source>
</evidence>
<sequence length="1284" mass="143410">MSKKEWTIVRSGLVLKQSSKSESSWKTRYAVLREDAQNEAQLVLYSQNDGQETSREIALLDKNIELLPESAGVVLDGPNRRWVLRTFTERDAQVWFEALKTSKKASKKREDTIDSSSGSKLAASAAVAFGAAVSVGATTALAAVAATGVGGIGAAAIVVQARRRAEKKKEDSTNLNKSEKLVDTSSDFANVHVKIMMIRLLKSADRDVPLPPCLRFIDEHSYENELLDPPLRLLLRCGDQVVKSRPLIQVSDLRCIGLETTTLRVTSARDILRLELIDENSAIPLAGRCLSLFELVERDAEIEITAARKALSTFFTRILHALRPHPEKQDSAISPDDEDISDDEPLDYCDFYRHEPDSIESSWYALTRLTKPNQEQKNNEQPIHNRDNEDDTVQPLTEMEQQAWTSGSPGFVDAVCEDATGLRVGSVGALLKAHFKIERKGAVFSLGRAQLDRPPLDTSPDPRVLLDLLRRGAVAYNYFNYLSLQFDALFRWDDVFITAAVAFFFIIIVLLWAREHCFALVLAPMALALLGTGRSRFSGDYVARRIDPPQHESTDKDSYCWRWRRRRLKSDVAKLEIELGTLASCSRHIPQNVVLLLRFVPACAQPFIATHIANATTQIVSSRNKELALKCCTMLTDKFETCDALKCVELDRCIYEKDTENTLLPKDFLVEQDEINNVASTESKVDASPARLGLSSRAQYEAERVLRWTSQLWKKREISRDGSISTLNIPASQADRCSVVTRHSTTRWSIPVLRELELDAGASGDHVPARRLSWRHSCAELWIEVHEVKRNESQEEEWGDNCVPPISDSDDDVIQAPKNPVSAHLFGNDALGLSSQEVGPLIGLARIPISSLALLYTQRHAIDVLAPDNALGDQKKNGPCLFRLELAAKLVTSGWMPEKISIAHANMVDDIEGSLEILSDTTLKSPQKGQQPSSTPKKTATTTNNGVFGKLRRARQSALDVQNSVRDSVRQMEQWRALAEWAQPHSTATVLLGILFGLYVAATTRADILGLLGVFVSFAPGLYDRIVRARSKTAWERDALNLARTCQEAGLFCTARSLRMTARTIRRTHGQAEQARAASAPPVPKTARWRLMLNSVLETLPAEPELDSIFFERRRANLWRRQRRAVCNSLNASWSGFLWRKSTAWRKHFATIQNNKLCFWFQPRHALNGVTPVLVLDIGASILLPVNEAKFELLTIHAAKAGSDKFFEWHFMTASRADAQKLRKLITAGSTNKKRSPRASSFVASTPLENIEAAPPHTPPRDNRQGDSSKENFIEDEADDRTVV</sequence>
<feature type="domain" description="PH" evidence="3">
    <location>
        <begin position="7"/>
        <end position="104"/>
    </location>
</feature>
<protein>
    <recommendedName>
        <fullName evidence="3">PH domain-containing protein</fullName>
    </recommendedName>
</protein>
<evidence type="ECO:0000256" key="2">
    <source>
        <dbReference type="SAM" id="Phobius"/>
    </source>
</evidence>
<feature type="compositionally biased region" description="Polar residues" evidence="1">
    <location>
        <begin position="1238"/>
        <end position="1248"/>
    </location>
</feature>
<feature type="transmembrane region" description="Helical" evidence="2">
    <location>
        <begin position="141"/>
        <end position="159"/>
    </location>
</feature>
<feature type="transmembrane region" description="Helical" evidence="2">
    <location>
        <begin position="495"/>
        <end position="512"/>
    </location>
</feature>
<keyword evidence="2" id="KW-0812">Transmembrane</keyword>
<dbReference type="EMBL" id="HBIJ01005971">
    <property type="protein sequence ID" value="CAE0363460.1"/>
    <property type="molecule type" value="Transcribed_RNA"/>
</dbReference>
<organism evidence="4">
    <name type="scientific">Aureoumbra lagunensis</name>
    <dbReference type="NCBI Taxonomy" id="44058"/>
    <lineage>
        <taxon>Eukaryota</taxon>
        <taxon>Sar</taxon>
        <taxon>Stramenopiles</taxon>
        <taxon>Ochrophyta</taxon>
        <taxon>Pelagophyceae</taxon>
        <taxon>Pelagomonadales</taxon>
        <taxon>Aureoumbra</taxon>
    </lineage>
</organism>
<evidence type="ECO:0000256" key="1">
    <source>
        <dbReference type="SAM" id="MobiDB-lite"/>
    </source>
</evidence>
<evidence type="ECO:0000313" key="4">
    <source>
        <dbReference type="EMBL" id="CAE0363460.1"/>
    </source>
</evidence>
<feature type="region of interest" description="Disordered" evidence="1">
    <location>
        <begin position="1228"/>
        <end position="1284"/>
    </location>
</feature>
<dbReference type="PROSITE" id="PS50003">
    <property type="entry name" value="PH_DOMAIN"/>
    <property type="match status" value="1"/>
</dbReference>
<gene>
    <name evidence="4" type="ORF">ALAG00032_LOCUS4201</name>
</gene>
<feature type="region of interest" description="Disordered" evidence="1">
    <location>
        <begin position="922"/>
        <end position="947"/>
    </location>
</feature>
<reference evidence="4" key="1">
    <citation type="submission" date="2021-01" db="EMBL/GenBank/DDBJ databases">
        <authorList>
            <person name="Corre E."/>
            <person name="Pelletier E."/>
            <person name="Niang G."/>
            <person name="Scheremetjew M."/>
            <person name="Finn R."/>
            <person name="Kale V."/>
            <person name="Holt S."/>
            <person name="Cochrane G."/>
            <person name="Meng A."/>
            <person name="Brown T."/>
            <person name="Cohen L."/>
        </authorList>
    </citation>
    <scope>NUCLEOTIDE SEQUENCE</scope>
    <source>
        <strain evidence="4">CCMP1510</strain>
    </source>
</reference>
<dbReference type="SUPFAM" id="SSF50729">
    <property type="entry name" value="PH domain-like"/>
    <property type="match status" value="1"/>
</dbReference>
<feature type="compositionally biased region" description="Polar residues" evidence="1">
    <location>
        <begin position="922"/>
        <end position="931"/>
    </location>
</feature>
<proteinExistence type="predicted"/>
<keyword evidence="2" id="KW-1133">Transmembrane helix</keyword>
<keyword evidence="2" id="KW-0472">Membrane</keyword>